<name>A0ABR4C2K8_9HELO</name>
<evidence type="ECO:0008006" key="19">
    <source>
        <dbReference type="Google" id="ProtNLM"/>
    </source>
</evidence>
<organism evidence="17 18">
    <name type="scientific">Oculimacula yallundae</name>
    <dbReference type="NCBI Taxonomy" id="86028"/>
    <lineage>
        <taxon>Eukaryota</taxon>
        <taxon>Fungi</taxon>
        <taxon>Dikarya</taxon>
        <taxon>Ascomycota</taxon>
        <taxon>Pezizomycotina</taxon>
        <taxon>Leotiomycetes</taxon>
        <taxon>Helotiales</taxon>
        <taxon>Ploettnerulaceae</taxon>
        <taxon>Oculimacula</taxon>
    </lineage>
</organism>
<evidence type="ECO:0000256" key="7">
    <source>
        <dbReference type="ARBA" id="ARBA00022840"/>
    </source>
</evidence>
<evidence type="ECO:0000256" key="6">
    <source>
        <dbReference type="ARBA" id="ARBA00022801"/>
    </source>
</evidence>
<dbReference type="Gene3D" id="3.40.50.300">
    <property type="entry name" value="P-loop containing nucleotide triphosphate hydrolases"/>
    <property type="match status" value="1"/>
</dbReference>
<dbReference type="InterPro" id="IPR003593">
    <property type="entry name" value="AAA+_ATPase"/>
</dbReference>
<keyword evidence="9" id="KW-0496">Mitochondrion</keyword>
<dbReference type="Pfam" id="PF00004">
    <property type="entry name" value="AAA"/>
    <property type="match status" value="2"/>
</dbReference>
<feature type="compositionally biased region" description="Basic and acidic residues" evidence="13">
    <location>
        <begin position="371"/>
        <end position="381"/>
    </location>
</feature>
<comment type="catalytic activity">
    <reaction evidence="11">
        <text>ATP + H2O = ADP + phosphate + H(+)</text>
        <dbReference type="Rhea" id="RHEA:13065"/>
        <dbReference type="ChEBI" id="CHEBI:15377"/>
        <dbReference type="ChEBI" id="CHEBI:15378"/>
        <dbReference type="ChEBI" id="CHEBI:30616"/>
        <dbReference type="ChEBI" id="CHEBI:43474"/>
        <dbReference type="ChEBI" id="CHEBI:456216"/>
    </reaction>
    <physiologicalReaction direction="left-to-right" evidence="11">
        <dbReference type="Rhea" id="RHEA:13066"/>
    </physiologicalReaction>
</comment>
<proteinExistence type="inferred from homology"/>
<keyword evidence="18" id="KW-1185">Reference proteome</keyword>
<dbReference type="SUPFAM" id="SSF52540">
    <property type="entry name" value="P-loop containing nucleoside triphosphate hydrolases"/>
    <property type="match status" value="1"/>
</dbReference>
<evidence type="ECO:0000259" key="16">
    <source>
        <dbReference type="SMART" id="SM01024"/>
    </source>
</evidence>
<comment type="subcellular location">
    <subcellularLocation>
        <location evidence="1">Mitochondrion inner membrane</location>
        <topology evidence="1">Single-pass membrane protein</topology>
    </subcellularLocation>
</comment>
<evidence type="ECO:0000256" key="14">
    <source>
        <dbReference type="SAM" id="Phobius"/>
    </source>
</evidence>
<dbReference type="SMART" id="SM01024">
    <property type="entry name" value="BCS1_N"/>
    <property type="match status" value="1"/>
</dbReference>
<dbReference type="InterPro" id="IPR003960">
    <property type="entry name" value="ATPase_AAA_CS"/>
</dbReference>
<keyword evidence="8 14" id="KW-1133">Transmembrane helix</keyword>
<feature type="region of interest" description="Disordered" evidence="13">
    <location>
        <begin position="562"/>
        <end position="588"/>
    </location>
</feature>
<feature type="region of interest" description="Disordered" evidence="13">
    <location>
        <begin position="371"/>
        <end position="390"/>
    </location>
</feature>
<evidence type="ECO:0000256" key="4">
    <source>
        <dbReference type="ARBA" id="ARBA00022741"/>
    </source>
</evidence>
<feature type="domain" description="AAA+ ATPase" evidence="15">
    <location>
        <begin position="302"/>
        <end position="453"/>
    </location>
</feature>
<dbReference type="InterPro" id="IPR050747">
    <property type="entry name" value="Mitochondrial_chaperone_BCS1"/>
</dbReference>
<evidence type="ECO:0000313" key="17">
    <source>
        <dbReference type="EMBL" id="KAL2064128.1"/>
    </source>
</evidence>
<evidence type="ECO:0000256" key="11">
    <source>
        <dbReference type="ARBA" id="ARBA00048778"/>
    </source>
</evidence>
<keyword evidence="5" id="KW-0999">Mitochondrion inner membrane</keyword>
<dbReference type="PANTHER" id="PTHR23070">
    <property type="entry name" value="BCS1 AAA-TYPE ATPASE"/>
    <property type="match status" value="1"/>
</dbReference>
<evidence type="ECO:0000256" key="3">
    <source>
        <dbReference type="ARBA" id="ARBA00022692"/>
    </source>
</evidence>
<feature type="domain" description="BCS1 N-terminal" evidence="16">
    <location>
        <begin position="63"/>
        <end position="269"/>
    </location>
</feature>
<dbReference type="InterPro" id="IPR003959">
    <property type="entry name" value="ATPase_AAA_core"/>
</dbReference>
<evidence type="ECO:0000259" key="15">
    <source>
        <dbReference type="SMART" id="SM00382"/>
    </source>
</evidence>
<dbReference type="Pfam" id="PF08740">
    <property type="entry name" value="BCS1_N"/>
    <property type="match status" value="1"/>
</dbReference>
<keyword evidence="3 14" id="KW-0812">Transmembrane</keyword>
<comment type="caution">
    <text evidence="17">The sequence shown here is derived from an EMBL/GenBank/DDBJ whole genome shotgun (WGS) entry which is preliminary data.</text>
</comment>
<evidence type="ECO:0000256" key="2">
    <source>
        <dbReference type="ARBA" id="ARBA00007448"/>
    </source>
</evidence>
<evidence type="ECO:0000256" key="1">
    <source>
        <dbReference type="ARBA" id="ARBA00004434"/>
    </source>
</evidence>
<evidence type="ECO:0000256" key="12">
    <source>
        <dbReference type="RuleBase" id="RU003651"/>
    </source>
</evidence>
<evidence type="ECO:0000256" key="8">
    <source>
        <dbReference type="ARBA" id="ARBA00022989"/>
    </source>
</evidence>
<reference evidence="17 18" key="1">
    <citation type="journal article" date="2024" name="Commun. Biol.">
        <title>Comparative genomic analysis of thermophilic fungi reveals convergent evolutionary adaptations and gene losses.</title>
        <authorList>
            <person name="Steindorff A.S."/>
            <person name="Aguilar-Pontes M.V."/>
            <person name="Robinson A.J."/>
            <person name="Andreopoulos B."/>
            <person name="LaButti K."/>
            <person name="Kuo A."/>
            <person name="Mondo S."/>
            <person name="Riley R."/>
            <person name="Otillar R."/>
            <person name="Haridas S."/>
            <person name="Lipzen A."/>
            <person name="Grimwood J."/>
            <person name="Schmutz J."/>
            <person name="Clum A."/>
            <person name="Reid I.D."/>
            <person name="Moisan M.C."/>
            <person name="Butler G."/>
            <person name="Nguyen T.T.M."/>
            <person name="Dewar K."/>
            <person name="Conant G."/>
            <person name="Drula E."/>
            <person name="Henrissat B."/>
            <person name="Hansel C."/>
            <person name="Singer S."/>
            <person name="Hutchinson M.I."/>
            <person name="de Vries R.P."/>
            <person name="Natvig D.O."/>
            <person name="Powell A.J."/>
            <person name="Tsang A."/>
            <person name="Grigoriev I.V."/>
        </authorList>
    </citation>
    <scope>NUCLEOTIDE SEQUENCE [LARGE SCALE GENOMIC DNA]</scope>
    <source>
        <strain evidence="17 18">CBS 494.80</strain>
    </source>
</reference>
<feature type="transmembrane region" description="Helical" evidence="14">
    <location>
        <begin position="58"/>
        <end position="75"/>
    </location>
</feature>
<dbReference type="PROSITE" id="PS00674">
    <property type="entry name" value="AAA"/>
    <property type="match status" value="1"/>
</dbReference>
<sequence>MNRTPNTQYPPMLHQKATEIQDDMQLNSHTVLLDYIFPGFSLYTSAISKFLDIDVNRYFPIIIALGVVIYCLRYITRWVRDLANQYFMATADIRIDDEMYNMLMGWIAKQKFSKKSHRFVANTNLNSRTWFLWRSWDNDDEEDGEGGVEFDEDGNPLTTIKKTKEKKVQYTPTFGSHYFWYKNRLMIFRRTDNTTSGPWGTASDREEIQIACYGRNPNIIKELLDECRQDFAKNDVNKTIIYRGGLKAGTAEPAWTRCFSRVSRPFSTVVLDEGVKTSLLKDMRDYLHPNTRRWYGNRGIPYRRGYLLFGPPGTGKSSLSFAIAGYFKLAIYIVSLNSVAMNEENLSALFTELPKQCVVLLEDIDTAGLTHSRDDKSKSDKPTITTLPGATAAIPPAPSGSKISLSGLLNILDGVASQEGRVLIMTTNHRDKLDEALIRPGRVDMSIEFALANTQMVTTIFRSIFATLEGDNITIRFPAKSEPILTPTAAKILAEEKAAEEAAALAMRKIEEAKVERLGEEFAAFIPNLAFSPAEIQGYLLKHKRDPEGAVKNAAAWVEKTKAEKSKKAAEDKIKEDKKKAESEAEKKRLEEKWNLTHWWG</sequence>
<keyword evidence="7 12" id="KW-0067">ATP-binding</keyword>
<evidence type="ECO:0000256" key="10">
    <source>
        <dbReference type="ARBA" id="ARBA00023136"/>
    </source>
</evidence>
<dbReference type="Pfam" id="PF25426">
    <property type="entry name" value="AAA_lid_BCS1"/>
    <property type="match status" value="1"/>
</dbReference>
<accession>A0ABR4C2K8</accession>
<evidence type="ECO:0000256" key="13">
    <source>
        <dbReference type="SAM" id="MobiDB-lite"/>
    </source>
</evidence>
<protein>
    <recommendedName>
        <fullName evidence="19">Mitochondrial chaperone BCS1</fullName>
    </recommendedName>
</protein>
<dbReference type="SMART" id="SM00382">
    <property type="entry name" value="AAA"/>
    <property type="match status" value="1"/>
</dbReference>
<comment type="similarity">
    <text evidence="2">Belongs to the AAA ATPase family. BCS1 subfamily.</text>
</comment>
<keyword evidence="10 14" id="KW-0472">Membrane</keyword>
<evidence type="ECO:0000256" key="5">
    <source>
        <dbReference type="ARBA" id="ARBA00022792"/>
    </source>
</evidence>
<gene>
    <name evidence="17" type="ORF">VTL71DRAFT_4622</name>
</gene>
<dbReference type="InterPro" id="IPR057495">
    <property type="entry name" value="AAA_lid_BCS1"/>
</dbReference>
<dbReference type="EMBL" id="JAZHXI010000014">
    <property type="protein sequence ID" value="KAL2064128.1"/>
    <property type="molecule type" value="Genomic_DNA"/>
</dbReference>
<dbReference type="Proteomes" id="UP001595075">
    <property type="component" value="Unassembled WGS sequence"/>
</dbReference>
<evidence type="ECO:0000313" key="18">
    <source>
        <dbReference type="Proteomes" id="UP001595075"/>
    </source>
</evidence>
<keyword evidence="4 12" id="KW-0547">Nucleotide-binding</keyword>
<keyword evidence="6" id="KW-0378">Hydrolase</keyword>
<dbReference type="InterPro" id="IPR027417">
    <property type="entry name" value="P-loop_NTPase"/>
</dbReference>
<evidence type="ECO:0000256" key="9">
    <source>
        <dbReference type="ARBA" id="ARBA00023128"/>
    </source>
</evidence>
<dbReference type="InterPro" id="IPR014851">
    <property type="entry name" value="BCS1_N"/>
</dbReference>